<evidence type="ECO:0000259" key="4">
    <source>
        <dbReference type="PROSITE" id="PS50110"/>
    </source>
</evidence>
<evidence type="ECO:0000313" key="7">
    <source>
        <dbReference type="Proteomes" id="UP000078543"/>
    </source>
</evidence>
<sequence>MMGAVSFRILLVEDSAFFAAAVRRQLETIEGVTVDQAGTLAETKVLIEANHGRYSLAVLDVILPDSTDAETVELCAKLKIPSLVFTSIVSEDFRERLMSMNVIDYIIKDNPASLSILAQVIGRILKNRNTKAMIVDDSSTARHYVGDLLAHYQFQVFKAASGKDALDILGEHPDIRLVVTDFHMPNMNGVEMIRAIRQNHPREELSIVGISSGGGSATAAMFIKHGANDYITKPFLREEFFFRINQNMDTLDLLGAYKKAANHDFLTGLYNRRHLTEIGNKLYASQRRGKLTLASILLDLDFFKAVNDEYGHDLGDAVLVAVADKLRQTTRETDIVARMGGEEFGILAVNLAPDHEEAYFDRLRQAVAELAIPADGKIITITASLGVCTKPFDALKDMLHAADKALYQAKARGRNCVVRAD</sequence>
<dbReference type="CDD" id="cd17544">
    <property type="entry name" value="REC_2_GGDEF"/>
    <property type="match status" value="1"/>
</dbReference>
<dbReference type="AlphaFoldDB" id="A0A178MLI8"/>
<dbReference type="InterPro" id="IPR050469">
    <property type="entry name" value="Diguanylate_Cyclase"/>
</dbReference>
<dbReference type="InterPro" id="IPR000160">
    <property type="entry name" value="GGDEF_dom"/>
</dbReference>
<dbReference type="SUPFAM" id="SSF55073">
    <property type="entry name" value="Nucleotide cyclase"/>
    <property type="match status" value="1"/>
</dbReference>
<dbReference type="PANTHER" id="PTHR45138:SF9">
    <property type="entry name" value="DIGUANYLATE CYCLASE DGCM-RELATED"/>
    <property type="match status" value="1"/>
</dbReference>
<dbReference type="InterPro" id="IPR043128">
    <property type="entry name" value="Rev_trsase/Diguanyl_cyclase"/>
</dbReference>
<dbReference type="GO" id="GO:0005886">
    <property type="term" value="C:plasma membrane"/>
    <property type="evidence" value="ECO:0007669"/>
    <property type="project" value="TreeGrafter"/>
</dbReference>
<dbReference type="Gene3D" id="3.40.50.2300">
    <property type="match status" value="2"/>
</dbReference>
<dbReference type="CDD" id="cd01949">
    <property type="entry name" value="GGDEF"/>
    <property type="match status" value="1"/>
</dbReference>
<dbReference type="EMBL" id="LWQU01000152">
    <property type="protein sequence ID" value="OAN48915.1"/>
    <property type="molecule type" value="Genomic_DNA"/>
</dbReference>
<proteinExistence type="predicted"/>
<keyword evidence="3" id="KW-0597">Phosphoprotein</keyword>
<feature type="domain" description="Response regulatory" evidence="4">
    <location>
        <begin position="8"/>
        <end position="123"/>
    </location>
</feature>
<feature type="domain" description="Response regulatory" evidence="4">
    <location>
        <begin position="131"/>
        <end position="248"/>
    </location>
</feature>
<comment type="catalytic activity">
    <reaction evidence="2">
        <text>2 GTP = 3',3'-c-di-GMP + 2 diphosphate</text>
        <dbReference type="Rhea" id="RHEA:24898"/>
        <dbReference type="ChEBI" id="CHEBI:33019"/>
        <dbReference type="ChEBI" id="CHEBI:37565"/>
        <dbReference type="ChEBI" id="CHEBI:58805"/>
        <dbReference type="EC" id="2.7.7.65"/>
    </reaction>
</comment>
<evidence type="ECO:0000256" key="2">
    <source>
        <dbReference type="ARBA" id="ARBA00034247"/>
    </source>
</evidence>
<dbReference type="EC" id="2.7.7.65" evidence="1"/>
<dbReference type="SMART" id="SM00267">
    <property type="entry name" value="GGDEF"/>
    <property type="match status" value="1"/>
</dbReference>
<evidence type="ECO:0000256" key="3">
    <source>
        <dbReference type="PROSITE-ProRule" id="PRU00169"/>
    </source>
</evidence>
<dbReference type="SMART" id="SM00448">
    <property type="entry name" value="REC"/>
    <property type="match status" value="2"/>
</dbReference>
<dbReference type="InterPro" id="IPR001789">
    <property type="entry name" value="Sig_transdc_resp-reg_receiver"/>
</dbReference>
<dbReference type="Proteomes" id="UP000078543">
    <property type="component" value="Unassembled WGS sequence"/>
</dbReference>
<feature type="modified residue" description="4-aspartylphosphate" evidence="3">
    <location>
        <position position="181"/>
    </location>
</feature>
<dbReference type="Pfam" id="PF00072">
    <property type="entry name" value="Response_reg"/>
    <property type="match status" value="1"/>
</dbReference>
<organism evidence="6 7">
    <name type="scientific">Magnetospirillum moscoviense</name>
    <dbReference type="NCBI Taxonomy" id="1437059"/>
    <lineage>
        <taxon>Bacteria</taxon>
        <taxon>Pseudomonadati</taxon>
        <taxon>Pseudomonadota</taxon>
        <taxon>Alphaproteobacteria</taxon>
        <taxon>Rhodospirillales</taxon>
        <taxon>Rhodospirillaceae</taxon>
        <taxon>Magnetospirillum</taxon>
    </lineage>
</organism>
<keyword evidence="7" id="KW-1185">Reference proteome</keyword>
<name>A0A178MLI8_9PROT</name>
<dbReference type="Pfam" id="PF00990">
    <property type="entry name" value="GGDEF"/>
    <property type="match status" value="1"/>
</dbReference>
<evidence type="ECO:0000259" key="5">
    <source>
        <dbReference type="PROSITE" id="PS50887"/>
    </source>
</evidence>
<dbReference type="NCBIfam" id="TIGR00254">
    <property type="entry name" value="GGDEF"/>
    <property type="match status" value="1"/>
</dbReference>
<dbReference type="PROSITE" id="PS50110">
    <property type="entry name" value="RESPONSE_REGULATORY"/>
    <property type="match status" value="2"/>
</dbReference>
<dbReference type="GO" id="GO:0000160">
    <property type="term" value="P:phosphorelay signal transduction system"/>
    <property type="evidence" value="ECO:0007669"/>
    <property type="project" value="InterPro"/>
</dbReference>
<dbReference type="STRING" id="1437059.A6A05_02720"/>
<gene>
    <name evidence="6" type="ORF">A6A05_02720</name>
</gene>
<dbReference type="InterPro" id="IPR029787">
    <property type="entry name" value="Nucleotide_cyclase"/>
</dbReference>
<feature type="domain" description="GGDEF" evidence="5">
    <location>
        <begin position="291"/>
        <end position="421"/>
    </location>
</feature>
<reference evidence="6 7" key="1">
    <citation type="submission" date="2016-04" db="EMBL/GenBank/DDBJ databases">
        <title>Draft genome sequence of freshwater magnetotactic bacteria Magnetospirillum marisnigri SP-1 and Magnetospirillum moscoviense BB-1.</title>
        <authorList>
            <person name="Koziaeva V."/>
            <person name="Dziuba M.V."/>
            <person name="Ivanov T.M."/>
            <person name="Kuznetsov B."/>
            <person name="Grouzdev D.S."/>
        </authorList>
    </citation>
    <scope>NUCLEOTIDE SEQUENCE [LARGE SCALE GENOMIC DNA]</scope>
    <source>
        <strain evidence="6 7">BB-1</strain>
    </source>
</reference>
<dbReference type="PANTHER" id="PTHR45138">
    <property type="entry name" value="REGULATORY COMPONENTS OF SENSORY TRANSDUCTION SYSTEM"/>
    <property type="match status" value="1"/>
</dbReference>
<dbReference type="FunFam" id="3.30.70.270:FF:000001">
    <property type="entry name" value="Diguanylate cyclase domain protein"/>
    <property type="match status" value="1"/>
</dbReference>
<dbReference type="GO" id="GO:0052621">
    <property type="term" value="F:diguanylate cyclase activity"/>
    <property type="evidence" value="ECO:0007669"/>
    <property type="project" value="UniProtKB-EC"/>
</dbReference>
<dbReference type="GO" id="GO:0043709">
    <property type="term" value="P:cell adhesion involved in single-species biofilm formation"/>
    <property type="evidence" value="ECO:0007669"/>
    <property type="project" value="TreeGrafter"/>
</dbReference>
<comment type="caution">
    <text evidence="6">The sequence shown here is derived from an EMBL/GenBank/DDBJ whole genome shotgun (WGS) entry which is preliminary data.</text>
</comment>
<evidence type="ECO:0000256" key="1">
    <source>
        <dbReference type="ARBA" id="ARBA00012528"/>
    </source>
</evidence>
<dbReference type="SUPFAM" id="SSF52172">
    <property type="entry name" value="CheY-like"/>
    <property type="match status" value="2"/>
</dbReference>
<evidence type="ECO:0000313" key="6">
    <source>
        <dbReference type="EMBL" id="OAN48915.1"/>
    </source>
</evidence>
<dbReference type="PROSITE" id="PS50887">
    <property type="entry name" value="GGDEF"/>
    <property type="match status" value="1"/>
</dbReference>
<dbReference type="OrthoDB" id="9812260at2"/>
<dbReference type="Gene3D" id="3.30.70.270">
    <property type="match status" value="1"/>
</dbReference>
<dbReference type="GO" id="GO:1902201">
    <property type="term" value="P:negative regulation of bacterial-type flagellum-dependent cell motility"/>
    <property type="evidence" value="ECO:0007669"/>
    <property type="project" value="TreeGrafter"/>
</dbReference>
<accession>A0A178MLI8</accession>
<protein>
    <recommendedName>
        <fullName evidence="1">diguanylate cyclase</fullName>
        <ecNumber evidence="1">2.7.7.65</ecNumber>
    </recommendedName>
</protein>
<dbReference type="InterPro" id="IPR011006">
    <property type="entry name" value="CheY-like_superfamily"/>
</dbReference>
<feature type="modified residue" description="4-aspartylphosphate" evidence="3">
    <location>
        <position position="60"/>
    </location>
</feature>